<keyword evidence="3" id="KW-0347">Helicase</keyword>
<feature type="region of interest" description="Disordered" evidence="1">
    <location>
        <begin position="1"/>
        <end position="95"/>
    </location>
</feature>
<evidence type="ECO:0000313" key="3">
    <source>
        <dbReference type="EMBL" id="MBD3689123.1"/>
    </source>
</evidence>
<dbReference type="Proteomes" id="UP000627538">
    <property type="component" value="Unassembled WGS sequence"/>
</dbReference>
<protein>
    <submittedName>
        <fullName evidence="3">DNA helicase</fullName>
    </submittedName>
</protein>
<evidence type="ECO:0000313" key="4">
    <source>
        <dbReference type="Proteomes" id="UP000627538"/>
    </source>
</evidence>
<dbReference type="Pfam" id="PF18741">
    <property type="entry name" value="MTES_1575"/>
    <property type="match status" value="1"/>
</dbReference>
<evidence type="ECO:0000259" key="2">
    <source>
        <dbReference type="Pfam" id="PF18741"/>
    </source>
</evidence>
<dbReference type="InterPro" id="IPR049468">
    <property type="entry name" value="Restrct_endonuc-II-like_dom"/>
</dbReference>
<keyword evidence="3" id="KW-0547">Nucleotide-binding</keyword>
<organism evidence="3 4">
    <name type="scientific">Nanchangia anserum</name>
    <dbReference type="NCBI Taxonomy" id="2692125"/>
    <lineage>
        <taxon>Bacteria</taxon>
        <taxon>Bacillati</taxon>
        <taxon>Actinomycetota</taxon>
        <taxon>Actinomycetes</taxon>
        <taxon>Actinomycetales</taxon>
        <taxon>Actinomycetaceae</taxon>
        <taxon>Nanchangia</taxon>
    </lineage>
</organism>
<evidence type="ECO:0000256" key="1">
    <source>
        <dbReference type="SAM" id="MobiDB-lite"/>
    </source>
</evidence>
<sequence>MSTLKRIRLPWQRETADDTESSTASTSSVEEMPEVAGSDGESVPPTPVAGTPVPEPSRDADAEAESSSDTDATSASVEQTHAQPPAADGPSDPAHEQVAALLETWRADLERLADDGPSRTYIELSAAHPTGVAQLYAGRPTRLSVLVREEGALAHAQLRAREVLASQAHMVEAHGIGPVYLAIGTASWTEGSHVDNLRTGAASTMAPGTQPMPTRVSGPALLCPVKLAGEDDGDVLIRREPTVALWAPLEHALKKRGAGEDLDAVLSATTGAHGFTTTRALAQLRQVGQRCLVSFDLYDSLTIGQYQHPVHDAISALDDAAPELVESPLLSAMAGIDGAAEAIRTELAPAQSTDRDPRVEHGVGDLDPLQHDVLDAVAAGGHIFLATPAGTSSAPTVLALLADQIRAGRSVTYVAGTSRHARALVAEAERWGLSEMVADFTAPDWQRRVARRALNALSRGEIDDPDGDVVAMRAELTGVRDDLGGYIDRLHVRMAPWGVSAYDCLQVLTDLTSGPAGPRTRVRFDVETLTRIAEDGAARARELIQAADRLGMIRETGTKNAWHRVVLSSPSDVEPALTSVRETSSGVLPKVRSDIEQATRETGLTRANTLAEWDDQLRMLEGVRASLDVFVPEIFEASAADMVIATATKRWREDHSIHMKAGQRRRLIKQARDYVRPGRTVDDLHAELIRIQEQRQIWRQYSPGGGYPVMPEGLDEMSENARRLREDLLTLDKLLGPAYDGLVEWDFARIGRELGALAADDDAIKVLPERVETIHDIHALGLDGLIEDLRSRGVPRENAVAELDLAWWASALSQILHSDSRLEGFDGARLESLVTSLRELDRAHVESLATQSLRIFREQSAQRLARRADEAQQLRQAIESGSVAGLLRAIGASSLGRALVPLQIVPPALASQLAGAATRVDLVVFDGVEGAPLGELAVPLGRASQVVVVGDSRRGGDGLPALAAELLPRLSLPVASARINGVVASFLAEHGYGSDIVPIAQPSQPASIDYVLVDGRGMPAPGVNAVESTAAEVAKVVDHVIAHALERPEDTLAVIACNDRHAQRLSEAVLSAVADSPAIDSFFRTDGDEPFLVTSLRRCSGITRDRIIVSTGYGKTPHGRVVHDFGDLAGENGAAHLVDALLSTRGELTIVTALDPDEVELRRVPTEGTRLLHDLLERAKHHPKDPSLLQIAETLDEEDAAPDRLLVDLAERLYSLGLTVVPNVGPEGGLRIPLAIGHPDLPDELLVAVMTDNDAYVSERSMRRRDRHWADRLREYGWVTHMVFSTAVFMDPQGEAQRILEKVLDIVERRTRPVTPVPEVPEHISDSEFGLDQTVADAPRPGRPHIARGLPLAAYSDDQLDDLLAWIRGDGVERDESEEVAELAAELGLTRRGSQIDAILRNVVRRG</sequence>
<accession>A0A8I0KTY9</accession>
<gene>
    <name evidence="3" type="ORF">H8R10_02600</name>
</gene>
<keyword evidence="3" id="KW-0067">ATP-binding</keyword>
<keyword evidence="3" id="KW-0378">Hydrolase</keyword>
<name>A0A8I0KTY9_9ACTO</name>
<proteinExistence type="predicted"/>
<feature type="domain" description="Restriction endonuclease type II-like" evidence="2">
    <location>
        <begin position="1209"/>
        <end position="1302"/>
    </location>
</feature>
<keyword evidence="4" id="KW-1185">Reference proteome</keyword>
<reference evidence="3 4" key="1">
    <citation type="submission" date="2020-08" db="EMBL/GenBank/DDBJ databases">
        <title>Winkia gen. nov., sp. nov., isolated from faeces of the Anser albifrons in China.</title>
        <authorList>
            <person name="Liu Q."/>
        </authorList>
    </citation>
    <scope>NUCLEOTIDE SEQUENCE [LARGE SCALE GENOMIC DNA]</scope>
    <source>
        <strain evidence="3 4">C62</strain>
    </source>
</reference>
<dbReference type="RefSeq" id="WP_191071193.1">
    <property type="nucleotide sequence ID" value="NZ_JACRUO010000001.1"/>
</dbReference>
<dbReference type="GO" id="GO:0004386">
    <property type="term" value="F:helicase activity"/>
    <property type="evidence" value="ECO:0007669"/>
    <property type="project" value="UniProtKB-KW"/>
</dbReference>
<comment type="caution">
    <text evidence="3">The sequence shown here is derived from an EMBL/GenBank/DDBJ whole genome shotgun (WGS) entry which is preliminary data.</text>
</comment>
<dbReference type="EMBL" id="JACRUO010000001">
    <property type="protein sequence ID" value="MBD3689123.1"/>
    <property type="molecule type" value="Genomic_DNA"/>
</dbReference>